<dbReference type="PROSITE" id="PS00211">
    <property type="entry name" value="ABC_TRANSPORTER_1"/>
    <property type="match status" value="1"/>
</dbReference>
<evidence type="ECO:0000256" key="4">
    <source>
        <dbReference type="ARBA" id="ARBA00022840"/>
    </source>
</evidence>
<dbReference type="PANTHER" id="PTHR42798">
    <property type="entry name" value="LIPOPROTEIN-RELEASING SYSTEM ATP-BINDING PROTEIN LOLD"/>
    <property type="match status" value="1"/>
</dbReference>
<dbReference type="SUPFAM" id="SSF52540">
    <property type="entry name" value="P-loop containing nucleoside triphosphate hydrolases"/>
    <property type="match status" value="1"/>
</dbReference>
<dbReference type="Gene3D" id="3.40.50.300">
    <property type="entry name" value="P-loop containing nucleotide triphosphate hydrolases"/>
    <property type="match status" value="1"/>
</dbReference>
<evidence type="ECO:0000256" key="2">
    <source>
        <dbReference type="ARBA" id="ARBA00022448"/>
    </source>
</evidence>
<dbReference type="GO" id="GO:0098796">
    <property type="term" value="C:membrane protein complex"/>
    <property type="evidence" value="ECO:0007669"/>
    <property type="project" value="UniProtKB-ARBA"/>
</dbReference>
<dbReference type="InterPro" id="IPR003439">
    <property type="entry name" value="ABC_transporter-like_ATP-bd"/>
</dbReference>
<keyword evidence="4 6" id="KW-0067">ATP-binding</keyword>
<dbReference type="SMART" id="SM00382">
    <property type="entry name" value="AAA"/>
    <property type="match status" value="1"/>
</dbReference>
<reference evidence="6" key="1">
    <citation type="submission" date="2023-01" db="EMBL/GenBank/DDBJ databases">
        <title>Human gut microbiome strain richness.</title>
        <authorList>
            <person name="Chen-Liaw A."/>
        </authorList>
    </citation>
    <scope>NUCLEOTIDE SEQUENCE</scope>
    <source>
        <strain evidence="6">B1_m1001713B170214d0_201011</strain>
    </source>
</reference>
<dbReference type="Proteomes" id="UP001300871">
    <property type="component" value="Unassembled WGS sequence"/>
</dbReference>
<comment type="similarity">
    <text evidence="1">Belongs to the ABC transporter superfamily.</text>
</comment>
<proteinExistence type="inferred from homology"/>
<dbReference type="InterPro" id="IPR017871">
    <property type="entry name" value="ABC_transporter-like_CS"/>
</dbReference>
<evidence type="ECO:0000256" key="3">
    <source>
        <dbReference type="ARBA" id="ARBA00022741"/>
    </source>
</evidence>
<keyword evidence="2" id="KW-0813">Transport</keyword>
<evidence type="ECO:0000256" key="1">
    <source>
        <dbReference type="ARBA" id="ARBA00005417"/>
    </source>
</evidence>
<dbReference type="GO" id="GO:0005524">
    <property type="term" value="F:ATP binding"/>
    <property type="evidence" value="ECO:0007669"/>
    <property type="project" value="UniProtKB-KW"/>
</dbReference>
<dbReference type="FunFam" id="3.40.50.300:FF:000032">
    <property type="entry name" value="Export ABC transporter ATP-binding protein"/>
    <property type="match status" value="1"/>
</dbReference>
<sequence>MEEIGKEQIKERIPAIQVRNLYKVYRVGETKVYALNGVDFTMYKGEFCAIVGTSGSGKSTLLNMLAGLEKPTKGEIVIAGKHIEKLNENQLVSFRRERVGFIFQSYNLLNTMNAVENIALPLSFQGIPKKKRIDRAQKYLELVGLEKVGRHMPNQMSGGQQQRVGIARALVVHPQIIFADEPTGNLDSRTTMEVLKLMQKIVREHNQTLVMVTHDNHLATYADRIFHIIDGKIVKIEENHQRAGEETEDREGAQDE</sequence>
<comment type="caution">
    <text evidence="6">The sequence shown here is derived from an EMBL/GenBank/DDBJ whole genome shotgun (WGS) entry which is preliminary data.</text>
</comment>
<dbReference type="InterPro" id="IPR017911">
    <property type="entry name" value="MacB-like_ATP-bd"/>
</dbReference>
<dbReference type="InterPro" id="IPR027417">
    <property type="entry name" value="P-loop_NTPase"/>
</dbReference>
<evidence type="ECO:0000313" key="7">
    <source>
        <dbReference type="Proteomes" id="UP001300871"/>
    </source>
</evidence>
<gene>
    <name evidence="6" type="ORF">PM006_06990</name>
</gene>
<accession>A0AAW6AVJ5</accession>
<organism evidence="6 7">
    <name type="scientific">Clostridium symbiosum</name>
    <name type="common">Bacteroides symbiosus</name>
    <dbReference type="NCBI Taxonomy" id="1512"/>
    <lineage>
        <taxon>Bacteria</taxon>
        <taxon>Bacillati</taxon>
        <taxon>Bacillota</taxon>
        <taxon>Clostridia</taxon>
        <taxon>Lachnospirales</taxon>
        <taxon>Lachnospiraceae</taxon>
        <taxon>Otoolea</taxon>
    </lineage>
</organism>
<dbReference type="RefSeq" id="WP_021641450.1">
    <property type="nucleotide sequence ID" value="NZ_CP125623.1"/>
</dbReference>
<dbReference type="PANTHER" id="PTHR42798:SF6">
    <property type="entry name" value="CELL DIVISION ATP-BINDING PROTEIN FTSE"/>
    <property type="match status" value="1"/>
</dbReference>
<dbReference type="EMBL" id="JAQLGM010000012">
    <property type="protein sequence ID" value="MDB1999944.1"/>
    <property type="molecule type" value="Genomic_DNA"/>
</dbReference>
<name>A0AAW6AVJ5_CLOSY</name>
<evidence type="ECO:0000259" key="5">
    <source>
        <dbReference type="PROSITE" id="PS50893"/>
    </source>
</evidence>
<feature type="domain" description="ABC transporter" evidence="5">
    <location>
        <begin position="16"/>
        <end position="255"/>
    </location>
</feature>
<keyword evidence="3" id="KW-0547">Nucleotide-binding</keyword>
<dbReference type="GO" id="GO:0022857">
    <property type="term" value="F:transmembrane transporter activity"/>
    <property type="evidence" value="ECO:0007669"/>
    <property type="project" value="UniProtKB-ARBA"/>
</dbReference>
<protein>
    <submittedName>
        <fullName evidence="6">ABC transporter ATP-binding protein</fullName>
    </submittedName>
</protein>
<dbReference type="PROSITE" id="PS50893">
    <property type="entry name" value="ABC_TRANSPORTER_2"/>
    <property type="match status" value="1"/>
</dbReference>
<evidence type="ECO:0000313" key="6">
    <source>
        <dbReference type="EMBL" id="MDB1999944.1"/>
    </source>
</evidence>
<dbReference type="InterPro" id="IPR003593">
    <property type="entry name" value="AAA+_ATPase"/>
</dbReference>
<dbReference type="Pfam" id="PF00005">
    <property type="entry name" value="ABC_tran"/>
    <property type="match status" value="1"/>
</dbReference>
<dbReference type="CDD" id="cd03255">
    <property type="entry name" value="ABC_MJ0796_LolCDE_FtsE"/>
    <property type="match status" value="1"/>
</dbReference>
<dbReference type="GO" id="GO:0016887">
    <property type="term" value="F:ATP hydrolysis activity"/>
    <property type="evidence" value="ECO:0007669"/>
    <property type="project" value="InterPro"/>
</dbReference>
<dbReference type="AlphaFoldDB" id="A0AAW6AVJ5"/>